<feature type="domain" description="Shikimate dehydrogenase substrate binding N-terminal" evidence="4">
    <location>
        <begin position="6"/>
        <end position="86"/>
    </location>
</feature>
<organism evidence="5 6">
    <name type="scientific">Wandonia haliotis</name>
    <dbReference type="NCBI Taxonomy" id="574963"/>
    <lineage>
        <taxon>Bacteria</taxon>
        <taxon>Pseudomonadati</taxon>
        <taxon>Bacteroidota</taxon>
        <taxon>Flavobacteriia</taxon>
        <taxon>Flavobacteriales</taxon>
        <taxon>Crocinitomicaceae</taxon>
        <taxon>Wandonia</taxon>
    </lineage>
</organism>
<dbReference type="CDD" id="cd01065">
    <property type="entry name" value="NAD_bind_Shikimate_DH"/>
    <property type="match status" value="1"/>
</dbReference>
<proteinExistence type="predicted"/>
<keyword evidence="6" id="KW-1185">Reference proteome</keyword>
<evidence type="ECO:0000259" key="4">
    <source>
        <dbReference type="Pfam" id="PF08501"/>
    </source>
</evidence>
<keyword evidence="2" id="KW-0560">Oxidoreductase</keyword>
<keyword evidence="3" id="KW-0028">Amino-acid biosynthesis</keyword>
<reference evidence="5 6" key="1">
    <citation type="journal article" date="2019" name="Int. J. Syst. Evol. Microbiol.">
        <title>The Global Catalogue of Microorganisms (GCM) 10K type strain sequencing project: providing services to taxonomists for standard genome sequencing and annotation.</title>
        <authorList>
            <consortium name="The Broad Institute Genomics Platform"/>
            <consortium name="The Broad Institute Genome Sequencing Center for Infectious Disease"/>
            <person name="Wu L."/>
            <person name="Ma J."/>
        </authorList>
    </citation>
    <scope>NUCLEOTIDE SEQUENCE [LARGE SCALE GENOMIC DNA]</scope>
    <source>
        <strain evidence="5 6">JCM 16083</strain>
    </source>
</reference>
<sequence length="241" mass="27132">MNKYGLIGRKLGHSFSVNFFSEKFKNENIESVYLNYELSNIDEIKSVLLEENLKGLNVTIPYKEAIIPFLDELTEEATAIGAVNTVLFRDGKTIGANTDAFGFHQMIKPFLLNTHHKALLFGNGGAAKAVKYVLEQIGLEVLVAARSPREGEFRLEDVNELMIRHCGVLVNCTPVGMFPKEDLVLNIPFEAIHSDHLVIDLIYNPKETIFLRRSKANGAVVLNGETMLREQALQAWKLWNE</sequence>
<evidence type="ECO:0000313" key="5">
    <source>
        <dbReference type="EMBL" id="GAA0875344.1"/>
    </source>
</evidence>
<dbReference type="InterPro" id="IPR046346">
    <property type="entry name" value="Aminoacid_DH-like_N_sf"/>
</dbReference>
<gene>
    <name evidence="5" type="ORF">GCM10009118_17530</name>
</gene>
<dbReference type="InterPro" id="IPR013708">
    <property type="entry name" value="Shikimate_DH-bd_N"/>
</dbReference>
<protein>
    <submittedName>
        <fullName evidence="5">Shikimate dehydrogenase</fullName>
    </submittedName>
</protein>
<dbReference type="PANTHER" id="PTHR21089">
    <property type="entry name" value="SHIKIMATE DEHYDROGENASE"/>
    <property type="match status" value="1"/>
</dbReference>
<evidence type="ECO:0000256" key="1">
    <source>
        <dbReference type="ARBA" id="ARBA00004871"/>
    </source>
</evidence>
<accession>A0ABN1MPQ2</accession>
<comment type="caution">
    <text evidence="5">The sequence shown here is derived from an EMBL/GenBank/DDBJ whole genome shotgun (WGS) entry which is preliminary data.</text>
</comment>
<dbReference type="PANTHER" id="PTHR21089:SF1">
    <property type="entry name" value="BIFUNCTIONAL 3-DEHYDROQUINATE DEHYDRATASE_SHIKIMATE DEHYDROGENASE, CHLOROPLASTIC"/>
    <property type="match status" value="1"/>
</dbReference>
<dbReference type="Proteomes" id="UP001501126">
    <property type="component" value="Unassembled WGS sequence"/>
</dbReference>
<dbReference type="Gene3D" id="3.40.50.720">
    <property type="entry name" value="NAD(P)-binding Rossmann-like Domain"/>
    <property type="match status" value="1"/>
</dbReference>
<dbReference type="Gene3D" id="3.40.50.10860">
    <property type="entry name" value="Leucine Dehydrogenase, chain A, domain 1"/>
    <property type="match status" value="1"/>
</dbReference>
<evidence type="ECO:0000256" key="2">
    <source>
        <dbReference type="ARBA" id="ARBA00023002"/>
    </source>
</evidence>
<dbReference type="InterPro" id="IPR022893">
    <property type="entry name" value="Shikimate_DH_fam"/>
</dbReference>
<dbReference type="Pfam" id="PF08501">
    <property type="entry name" value="Shikimate_dh_N"/>
    <property type="match status" value="1"/>
</dbReference>
<evidence type="ECO:0000313" key="6">
    <source>
        <dbReference type="Proteomes" id="UP001501126"/>
    </source>
</evidence>
<dbReference type="SUPFAM" id="SSF53223">
    <property type="entry name" value="Aminoacid dehydrogenase-like, N-terminal domain"/>
    <property type="match status" value="1"/>
</dbReference>
<dbReference type="EMBL" id="BAAAFH010000011">
    <property type="protein sequence ID" value="GAA0875344.1"/>
    <property type="molecule type" value="Genomic_DNA"/>
</dbReference>
<evidence type="ECO:0000256" key="3">
    <source>
        <dbReference type="ARBA" id="ARBA00023141"/>
    </source>
</evidence>
<dbReference type="InterPro" id="IPR036291">
    <property type="entry name" value="NAD(P)-bd_dom_sf"/>
</dbReference>
<keyword evidence="3" id="KW-0057">Aromatic amino acid biosynthesis</keyword>
<comment type="pathway">
    <text evidence="1">Metabolic intermediate biosynthesis; chorismate biosynthesis; chorismate from D-erythrose 4-phosphate and phosphoenolpyruvate: step 4/7.</text>
</comment>
<dbReference type="SUPFAM" id="SSF51735">
    <property type="entry name" value="NAD(P)-binding Rossmann-fold domains"/>
    <property type="match status" value="1"/>
</dbReference>
<dbReference type="RefSeq" id="WP_343786726.1">
    <property type="nucleotide sequence ID" value="NZ_BAAAFH010000011.1"/>
</dbReference>
<name>A0ABN1MPQ2_9FLAO</name>